<dbReference type="EMBL" id="JAAXOT010000022">
    <property type="protein sequence ID" value="NKY60396.1"/>
    <property type="molecule type" value="Genomic_DNA"/>
</dbReference>
<organism evidence="1 2">
    <name type="scientific">Nocardia flavorosea</name>
    <dbReference type="NCBI Taxonomy" id="53429"/>
    <lineage>
        <taxon>Bacteria</taxon>
        <taxon>Bacillati</taxon>
        <taxon>Actinomycetota</taxon>
        <taxon>Actinomycetes</taxon>
        <taxon>Mycobacteriales</taxon>
        <taxon>Nocardiaceae</taxon>
        <taxon>Nocardia</taxon>
    </lineage>
</organism>
<proteinExistence type="predicted"/>
<reference evidence="1 2" key="1">
    <citation type="submission" date="2020-04" db="EMBL/GenBank/DDBJ databases">
        <title>MicrobeNet Type strains.</title>
        <authorList>
            <person name="Nicholson A.C."/>
        </authorList>
    </citation>
    <scope>NUCLEOTIDE SEQUENCE [LARGE SCALE GENOMIC DNA]</scope>
    <source>
        <strain evidence="1 2">JCM 3332</strain>
    </source>
</reference>
<keyword evidence="2" id="KW-1185">Reference proteome</keyword>
<gene>
    <name evidence="1" type="ORF">HGA15_30525</name>
</gene>
<dbReference type="RefSeq" id="WP_062979956.1">
    <property type="nucleotide sequence ID" value="NZ_JAAXOT010000022.1"/>
</dbReference>
<name>A0A846YL79_9NOCA</name>
<dbReference type="Proteomes" id="UP000570678">
    <property type="component" value="Unassembled WGS sequence"/>
</dbReference>
<comment type="caution">
    <text evidence="1">The sequence shown here is derived from an EMBL/GenBank/DDBJ whole genome shotgun (WGS) entry which is preliminary data.</text>
</comment>
<protein>
    <submittedName>
        <fullName evidence="1">Uncharacterized protein</fullName>
    </submittedName>
</protein>
<evidence type="ECO:0000313" key="2">
    <source>
        <dbReference type="Proteomes" id="UP000570678"/>
    </source>
</evidence>
<sequence>MGEWQDFNPSEQDALRSGLALLRAGHRGEVDSINLILADCNVSETVQALTALALSFAAYAGVDIESYTAYAFADINEKDAA</sequence>
<dbReference type="AlphaFoldDB" id="A0A846YL79"/>
<accession>A0A846YL79</accession>
<evidence type="ECO:0000313" key="1">
    <source>
        <dbReference type="EMBL" id="NKY60396.1"/>
    </source>
</evidence>